<evidence type="ECO:0000256" key="1">
    <source>
        <dbReference type="ARBA" id="ARBA00022603"/>
    </source>
</evidence>
<accession>A0A395LIF4</accession>
<dbReference type="Pfam" id="PF05401">
    <property type="entry name" value="NodS"/>
    <property type="match status" value="1"/>
</dbReference>
<dbReference type="InterPro" id="IPR008715">
    <property type="entry name" value="SAM-MeTfrase_NodS-like"/>
</dbReference>
<gene>
    <name evidence="4" type="ORF">DL238_01690</name>
</gene>
<keyword evidence="1 4" id="KW-0489">Methyltransferase</keyword>
<organism evidence="4 5">
    <name type="scientific">Alteriqipengyuania lutimaris</name>
    <dbReference type="NCBI Taxonomy" id="1538146"/>
    <lineage>
        <taxon>Bacteria</taxon>
        <taxon>Pseudomonadati</taxon>
        <taxon>Pseudomonadota</taxon>
        <taxon>Alphaproteobacteria</taxon>
        <taxon>Sphingomonadales</taxon>
        <taxon>Erythrobacteraceae</taxon>
        <taxon>Alteriqipengyuania</taxon>
    </lineage>
</organism>
<sequence length="201" mass="22132">MTSPRAQRFSSVDESGAARAETFDALFVDDPDPWDFENSAYERDKRAATIAALQGARFPNALEIGCATGFLSRDLAAHCDALLALDVSEQALAIARSKSVTNDTVLYRRAEAPRDWPEGSFDLIVLSEVLYFLSTEEIAIVSRRAHETLVANGLCLLVNWTGPNDLAVGGEEAARLFAGSARWRGEKPRIEPSYRIDRLLK</sequence>
<dbReference type="AlphaFoldDB" id="A0A395LIF4"/>
<evidence type="ECO:0000313" key="5">
    <source>
        <dbReference type="Proteomes" id="UP000254101"/>
    </source>
</evidence>
<evidence type="ECO:0000256" key="2">
    <source>
        <dbReference type="ARBA" id="ARBA00022679"/>
    </source>
</evidence>
<keyword evidence="2 4" id="KW-0808">Transferase</keyword>
<dbReference type="GO" id="GO:0032259">
    <property type="term" value="P:methylation"/>
    <property type="evidence" value="ECO:0007669"/>
    <property type="project" value="UniProtKB-KW"/>
</dbReference>
<dbReference type="GO" id="GO:0009312">
    <property type="term" value="P:oligosaccharide biosynthetic process"/>
    <property type="evidence" value="ECO:0007669"/>
    <property type="project" value="InterPro"/>
</dbReference>
<dbReference type="Proteomes" id="UP000254101">
    <property type="component" value="Unassembled WGS sequence"/>
</dbReference>
<comment type="caution">
    <text evidence="4">The sequence shown here is derived from an EMBL/GenBank/DDBJ whole genome shotgun (WGS) entry which is preliminary data.</text>
</comment>
<proteinExistence type="predicted"/>
<dbReference type="InterPro" id="IPR029063">
    <property type="entry name" value="SAM-dependent_MTases_sf"/>
</dbReference>
<dbReference type="CDD" id="cd02440">
    <property type="entry name" value="AdoMet_MTases"/>
    <property type="match status" value="1"/>
</dbReference>
<dbReference type="OrthoDB" id="116799at2"/>
<dbReference type="Gene3D" id="3.40.50.150">
    <property type="entry name" value="Vaccinia Virus protein VP39"/>
    <property type="match status" value="1"/>
</dbReference>
<dbReference type="EMBL" id="QRBB01000001">
    <property type="protein sequence ID" value="RDS76445.1"/>
    <property type="molecule type" value="Genomic_DNA"/>
</dbReference>
<dbReference type="PANTHER" id="PTHR43464">
    <property type="entry name" value="METHYLTRANSFERASE"/>
    <property type="match status" value="1"/>
</dbReference>
<keyword evidence="3" id="KW-0949">S-adenosyl-L-methionine</keyword>
<name>A0A395LIF4_9SPHN</name>
<dbReference type="PANTHER" id="PTHR43464:SF19">
    <property type="entry name" value="UBIQUINONE BIOSYNTHESIS O-METHYLTRANSFERASE, MITOCHONDRIAL"/>
    <property type="match status" value="1"/>
</dbReference>
<dbReference type="GO" id="GO:0008757">
    <property type="term" value="F:S-adenosylmethionine-dependent methyltransferase activity"/>
    <property type="evidence" value="ECO:0007669"/>
    <property type="project" value="InterPro"/>
</dbReference>
<dbReference type="SUPFAM" id="SSF53335">
    <property type="entry name" value="S-adenosyl-L-methionine-dependent methyltransferases"/>
    <property type="match status" value="1"/>
</dbReference>
<evidence type="ECO:0000313" key="4">
    <source>
        <dbReference type="EMBL" id="RDS76445.1"/>
    </source>
</evidence>
<keyword evidence="5" id="KW-1185">Reference proteome</keyword>
<reference evidence="4 5" key="1">
    <citation type="submission" date="2018-07" db="EMBL/GenBank/DDBJ databases">
        <title>Erythrobacter nanhaiensis sp. nov., a novel member of the genus Erythrobacter isolated from the South China Sea.</title>
        <authorList>
            <person name="Chen X."/>
            <person name="Liu J."/>
        </authorList>
    </citation>
    <scope>NUCLEOTIDE SEQUENCE [LARGE SCALE GENOMIC DNA]</scope>
    <source>
        <strain evidence="4 5">S-5</strain>
    </source>
</reference>
<evidence type="ECO:0000256" key="3">
    <source>
        <dbReference type="ARBA" id="ARBA00022691"/>
    </source>
</evidence>
<protein>
    <submittedName>
        <fullName evidence="4">Methyltransferase domain-containing protein</fullName>
    </submittedName>
</protein>